<dbReference type="EMBL" id="JAUHHV010000007">
    <property type="protein sequence ID" value="KAK1417482.1"/>
    <property type="molecule type" value="Genomic_DNA"/>
</dbReference>
<dbReference type="AlphaFoldDB" id="A0AAD8NQH1"/>
<organism evidence="1 2">
    <name type="scientific">Tagetes erecta</name>
    <name type="common">African marigold</name>
    <dbReference type="NCBI Taxonomy" id="13708"/>
    <lineage>
        <taxon>Eukaryota</taxon>
        <taxon>Viridiplantae</taxon>
        <taxon>Streptophyta</taxon>
        <taxon>Embryophyta</taxon>
        <taxon>Tracheophyta</taxon>
        <taxon>Spermatophyta</taxon>
        <taxon>Magnoliopsida</taxon>
        <taxon>eudicotyledons</taxon>
        <taxon>Gunneridae</taxon>
        <taxon>Pentapetalae</taxon>
        <taxon>asterids</taxon>
        <taxon>campanulids</taxon>
        <taxon>Asterales</taxon>
        <taxon>Asteraceae</taxon>
        <taxon>Asteroideae</taxon>
        <taxon>Heliantheae alliance</taxon>
        <taxon>Tageteae</taxon>
        <taxon>Tagetes</taxon>
    </lineage>
</organism>
<reference evidence="1" key="1">
    <citation type="journal article" date="2023" name="bioRxiv">
        <title>Improved chromosome-level genome assembly for marigold (Tagetes erecta).</title>
        <authorList>
            <person name="Jiang F."/>
            <person name="Yuan L."/>
            <person name="Wang S."/>
            <person name="Wang H."/>
            <person name="Xu D."/>
            <person name="Wang A."/>
            <person name="Fan W."/>
        </authorList>
    </citation>
    <scope>NUCLEOTIDE SEQUENCE</scope>
    <source>
        <strain evidence="1">WSJ</strain>
        <tissue evidence="1">Leaf</tissue>
    </source>
</reference>
<dbReference type="Proteomes" id="UP001229421">
    <property type="component" value="Unassembled WGS sequence"/>
</dbReference>
<keyword evidence="2" id="KW-1185">Reference proteome</keyword>
<evidence type="ECO:0000313" key="2">
    <source>
        <dbReference type="Proteomes" id="UP001229421"/>
    </source>
</evidence>
<gene>
    <name evidence="1" type="ORF">QVD17_26610</name>
</gene>
<proteinExistence type="predicted"/>
<comment type="caution">
    <text evidence="1">The sequence shown here is derived from an EMBL/GenBank/DDBJ whole genome shotgun (WGS) entry which is preliminary data.</text>
</comment>
<sequence length="67" mass="7518">MFNNLLKSRQYLLACAFDSCVVTQSLKLACGSTSGLSWHTLVQALKKADLKDKNHLQQIQKTIQHSN</sequence>
<accession>A0AAD8NQH1</accession>
<evidence type="ECO:0000313" key="1">
    <source>
        <dbReference type="EMBL" id="KAK1417482.1"/>
    </source>
</evidence>
<protein>
    <submittedName>
        <fullName evidence="1">Uncharacterized protein</fullName>
    </submittedName>
</protein>
<name>A0AAD8NQH1_TARER</name>